<evidence type="ECO:0000313" key="2">
    <source>
        <dbReference type="Proteomes" id="UP000238169"/>
    </source>
</evidence>
<dbReference type="InterPro" id="IPR036255">
    <property type="entry name" value="YgfB-like_sf"/>
</dbReference>
<protein>
    <submittedName>
        <fullName evidence="1">YecA family protein</fullName>
    </submittedName>
</protein>
<dbReference type="NCBIfam" id="TIGR02292">
    <property type="entry name" value="ygfB_yecA"/>
    <property type="match status" value="1"/>
</dbReference>
<dbReference type="Pfam" id="PF03695">
    <property type="entry name" value="UPF0149"/>
    <property type="match status" value="1"/>
</dbReference>
<dbReference type="SUPFAM" id="SSF101327">
    <property type="entry name" value="YgfB-like"/>
    <property type="match status" value="1"/>
</dbReference>
<proteinExistence type="predicted"/>
<dbReference type="Gene3D" id="1.20.120.740">
    <property type="entry name" value="YgfB uncharacterised protein family UPF0149, PF03695"/>
    <property type="match status" value="1"/>
</dbReference>
<dbReference type="InterPro" id="IPR011978">
    <property type="entry name" value="YgfB-like"/>
</dbReference>
<organism evidence="1 2">
    <name type="scientific">Caballeronia novacaledonica</name>
    <dbReference type="NCBI Taxonomy" id="1544861"/>
    <lineage>
        <taxon>Bacteria</taxon>
        <taxon>Pseudomonadati</taxon>
        <taxon>Pseudomonadota</taxon>
        <taxon>Betaproteobacteria</taxon>
        <taxon>Burkholderiales</taxon>
        <taxon>Burkholderiaceae</taxon>
        <taxon>Caballeronia</taxon>
    </lineage>
</organism>
<reference evidence="2" key="1">
    <citation type="submission" date="2018-01" db="EMBL/GenBank/DDBJ databases">
        <authorList>
            <person name="Peeters C."/>
        </authorList>
    </citation>
    <scope>NUCLEOTIDE SEQUENCE [LARGE SCALE GENOMIC DNA]</scope>
</reference>
<dbReference type="AlphaFoldDB" id="A0A2U3I3T2"/>
<gene>
    <name evidence="1" type="ORF">NOV72_02026</name>
</gene>
<sequence>MNNSTSHQPLTDAELDRLAEFLNSVGNPALNIEFLDGYFAALICGPEVVFPSEYLPNIWGKGVAFEGDEQAAEITHLLTRHWSAISSELQRTLQEPDVYLPILLEGEDDVAPANDWAHGFMRAVQMRPESWSELIDDEENGGAMVPIMMLHHEHDPDPHMRPPAITPEKREHVLETMIAGLTHIYRFFEPHRRASSGMALRRSFQREAQKSAETNHARAAAAKNSSIAVWISRRRFIDPGAKVRAAVAGLRRAAVWDLGCMFFAREDTSADLIRGASLKDVLPAVAGSNGFAKYVEIFAMVDAFVRRKKVIRVSLESFLTLRGARRH</sequence>
<name>A0A2U3I3T2_9BURK</name>
<accession>A0A2U3I3T2</accession>
<dbReference type="EMBL" id="OGTP01000005">
    <property type="protein sequence ID" value="SPB14795.1"/>
    <property type="molecule type" value="Genomic_DNA"/>
</dbReference>
<keyword evidence="2" id="KW-1185">Reference proteome</keyword>
<dbReference type="Proteomes" id="UP000238169">
    <property type="component" value="Unassembled WGS sequence"/>
</dbReference>
<evidence type="ECO:0000313" key="1">
    <source>
        <dbReference type="EMBL" id="SPB14795.1"/>
    </source>
</evidence>